<evidence type="ECO:0000256" key="2">
    <source>
        <dbReference type="ARBA" id="ARBA00022723"/>
    </source>
</evidence>
<reference evidence="4 6" key="1">
    <citation type="submission" date="2018-08" db="EMBL/GenBank/DDBJ databases">
        <title>Genomic investigation of the strawberry pathogen Phytophthora fragariae indicates pathogenicity is determined by transcriptional variation in three key races.</title>
        <authorList>
            <person name="Adams T.M."/>
            <person name="Armitage A.D."/>
            <person name="Sobczyk M.K."/>
            <person name="Bates H.J."/>
            <person name="Dunwell J.M."/>
            <person name="Nellist C.F."/>
            <person name="Harrison R.J."/>
        </authorList>
    </citation>
    <scope>NUCLEOTIDE SEQUENCE [LARGE SCALE GENOMIC DNA]</scope>
    <source>
        <strain evidence="5 7">BC-23</strain>
        <strain evidence="4 6">NOV-27</strain>
    </source>
</reference>
<comment type="caution">
    <text evidence="4">The sequence shown here is derived from an EMBL/GenBank/DDBJ whole genome shotgun (WGS) entry which is preliminary data.</text>
</comment>
<dbReference type="EMBL" id="QXGC01000166">
    <property type="protein sequence ID" value="KAE9246621.1"/>
    <property type="molecule type" value="Genomic_DNA"/>
</dbReference>
<protein>
    <recommendedName>
        <fullName evidence="3">DDE Tnp4 domain-containing protein</fullName>
    </recommendedName>
</protein>
<evidence type="ECO:0000256" key="1">
    <source>
        <dbReference type="ARBA" id="ARBA00001968"/>
    </source>
</evidence>
<feature type="domain" description="DDE Tnp4" evidence="3">
    <location>
        <begin position="187"/>
        <end position="256"/>
    </location>
</feature>
<dbReference type="GO" id="GO:0046872">
    <property type="term" value="F:metal ion binding"/>
    <property type="evidence" value="ECO:0007669"/>
    <property type="project" value="UniProtKB-KW"/>
</dbReference>
<dbReference type="OrthoDB" id="125848at2759"/>
<proteinExistence type="predicted"/>
<evidence type="ECO:0000313" key="4">
    <source>
        <dbReference type="EMBL" id="KAE9215106.1"/>
    </source>
</evidence>
<dbReference type="AlphaFoldDB" id="A0A6A3YAI0"/>
<comment type="cofactor">
    <cofactor evidence="1">
        <name>a divalent metal cation</name>
        <dbReference type="ChEBI" id="CHEBI:60240"/>
    </cofactor>
</comment>
<name>A0A6A3YAI0_9STRA</name>
<keyword evidence="2" id="KW-0479">Metal-binding</keyword>
<dbReference type="InterPro" id="IPR027806">
    <property type="entry name" value="HARBI1_dom"/>
</dbReference>
<dbReference type="Proteomes" id="UP000476176">
    <property type="component" value="Unassembled WGS sequence"/>
</dbReference>
<sequence length="257" mass="28880">MVFVAPKFTADQATEILCHVWAAARGMRKRFLAIMSTLMANNCFRLLDHKPRINFSNFFIVALDDSTACVRYNFTMAQLHRVSIQLQLPQDDLRTPEGDVVSSVEALAMVCRRLTEPSKLFTVADEFGHSTAAYSRICKTAIAILYAKHATLLYFVRATVLKRLDDYCAAVARHSARANPKSGFENLQRSVYSGHSRRHCLNWQAITAPDGLIVSVYGPVEGRRHDTTMLSMSGLLEYMQKEGSFEGKVIYGDPTYV</sequence>
<keyword evidence="6" id="KW-1185">Reference proteome</keyword>
<dbReference type="EMBL" id="QXGB01000433">
    <property type="protein sequence ID" value="KAE9215106.1"/>
    <property type="molecule type" value="Genomic_DNA"/>
</dbReference>
<accession>A0A6A3YAI0</accession>
<evidence type="ECO:0000313" key="7">
    <source>
        <dbReference type="Proteomes" id="UP000476176"/>
    </source>
</evidence>
<dbReference type="Proteomes" id="UP000433483">
    <property type="component" value="Unassembled WGS sequence"/>
</dbReference>
<evidence type="ECO:0000259" key="3">
    <source>
        <dbReference type="Pfam" id="PF13359"/>
    </source>
</evidence>
<dbReference type="Pfam" id="PF13359">
    <property type="entry name" value="DDE_Tnp_4"/>
    <property type="match status" value="1"/>
</dbReference>
<organism evidence="4 6">
    <name type="scientific">Phytophthora fragariae</name>
    <dbReference type="NCBI Taxonomy" id="53985"/>
    <lineage>
        <taxon>Eukaryota</taxon>
        <taxon>Sar</taxon>
        <taxon>Stramenopiles</taxon>
        <taxon>Oomycota</taxon>
        <taxon>Peronosporomycetes</taxon>
        <taxon>Peronosporales</taxon>
        <taxon>Peronosporaceae</taxon>
        <taxon>Phytophthora</taxon>
    </lineage>
</organism>
<evidence type="ECO:0000313" key="5">
    <source>
        <dbReference type="EMBL" id="KAE9246621.1"/>
    </source>
</evidence>
<evidence type="ECO:0000313" key="6">
    <source>
        <dbReference type="Proteomes" id="UP000433483"/>
    </source>
</evidence>
<gene>
    <name evidence="5" type="ORF">PF004_g4715</name>
    <name evidence="4" type="ORF">PF005_g9556</name>
</gene>